<evidence type="ECO:0000259" key="7">
    <source>
        <dbReference type="PROSITE" id="PS50156"/>
    </source>
</evidence>
<keyword evidence="3 6" id="KW-0812">Transmembrane</keyword>
<feature type="transmembrane region" description="Helical" evidence="6">
    <location>
        <begin position="243"/>
        <end position="263"/>
    </location>
</feature>
<dbReference type="GO" id="GO:0005886">
    <property type="term" value="C:plasma membrane"/>
    <property type="evidence" value="ECO:0007669"/>
    <property type="project" value="UniProtKB-SubCell"/>
</dbReference>
<protein>
    <submittedName>
        <fullName evidence="8">Putative drug exporter of the RND superfamily</fullName>
    </submittedName>
</protein>
<evidence type="ECO:0000256" key="2">
    <source>
        <dbReference type="ARBA" id="ARBA00022475"/>
    </source>
</evidence>
<evidence type="ECO:0000313" key="8">
    <source>
        <dbReference type="EMBL" id="SEH10533.1"/>
    </source>
</evidence>
<sequence>MGRLPRFDDFVVRRRLLVLAAWALLVAVSLPFAARQTERLTAGGFSVPGSQSQRVDDLLERFPNVPGGAAVVVLEAAPRTPKSALTRELRRIEKVVASVPGARIAGALPGGSSLRASTREPGVRSPRIIALPVQLGIGERDASADAATLRERLGVGHRGNGLRVYLAGEGGLSAAVQAQSRHDLREAELFGFPLIAAVLIWVFGSFAASGLPLALGFCAISITGAAIWLLSQWFSMSVFVTNMASMIGLGVAVDYSLFVLARYREELGKGATATAALRTALATSGTAVAFAGVTVVLALGALFLVDARLIRSMAVGAVIVVIVSVLGALTLLPALALALGKRLRRGRVRSETPGSSELWLRWTRAVLRRPITAALLSAAVMLALAAPALSMRLDDSIGGQLPRDSADLRGQRLAELALGPRASGPLLVAFEPRSGRTVDRRLLAAVERWRRWVRGLPNAALVERPLIARDRSAVLVAVYAARGAESREARALLDRLRDDGPQRVAPLATVSVGGVTAAIEDFRALVASSLWRVLIFVAALSCVVLVVLLRSLILPLKAALMNLLSTAAAYGVLTAVFQHGLLEPLGVERHGYIHSVTPTLLLAITFGLSMDYEVFLLTRIRERYRLHGDTARAVAEGLAASARTISSAAAIMVAVFAVFAFVGVPTIREMGVGLAVAIALDATLVRLVLVPAMMVLFGRWNWWLPNWLEQRLPVLEGPQSSLADDASRAALKEPRALV</sequence>
<feature type="transmembrane region" description="Helical" evidence="6">
    <location>
        <begin position="530"/>
        <end position="549"/>
    </location>
</feature>
<evidence type="ECO:0000256" key="6">
    <source>
        <dbReference type="SAM" id="Phobius"/>
    </source>
</evidence>
<dbReference type="InterPro" id="IPR004869">
    <property type="entry name" value="MMPL_dom"/>
</dbReference>
<dbReference type="STRING" id="29539.SAMN02745716_0394"/>
<keyword evidence="4 6" id="KW-1133">Transmembrane helix</keyword>
<dbReference type="PANTHER" id="PTHR33406">
    <property type="entry name" value="MEMBRANE PROTEIN MJ1562-RELATED"/>
    <property type="match status" value="1"/>
</dbReference>
<dbReference type="InterPro" id="IPR050545">
    <property type="entry name" value="Mycobact_MmpL"/>
</dbReference>
<name>A0A1H6FL13_THEAL</name>
<dbReference type="InterPro" id="IPR000731">
    <property type="entry name" value="SSD"/>
</dbReference>
<evidence type="ECO:0000256" key="1">
    <source>
        <dbReference type="ARBA" id="ARBA00004651"/>
    </source>
</evidence>
<evidence type="ECO:0000256" key="4">
    <source>
        <dbReference type="ARBA" id="ARBA00022989"/>
    </source>
</evidence>
<feature type="domain" description="SSD" evidence="7">
    <location>
        <begin position="572"/>
        <end position="695"/>
    </location>
</feature>
<feature type="domain" description="SSD" evidence="7">
    <location>
        <begin position="195"/>
        <end position="338"/>
    </location>
</feature>
<feature type="transmembrane region" description="Helical" evidence="6">
    <location>
        <begin position="592"/>
        <end position="617"/>
    </location>
</feature>
<dbReference type="EMBL" id="FNWJ01000001">
    <property type="protein sequence ID" value="SEH10533.1"/>
    <property type="molecule type" value="Genomic_DNA"/>
</dbReference>
<keyword evidence="9" id="KW-1185">Reference proteome</keyword>
<accession>A0A1H6FL13</accession>
<organism evidence="8 9">
    <name type="scientific">Thermoleophilum album</name>
    <dbReference type="NCBI Taxonomy" id="29539"/>
    <lineage>
        <taxon>Bacteria</taxon>
        <taxon>Bacillati</taxon>
        <taxon>Actinomycetota</taxon>
        <taxon>Thermoleophilia</taxon>
        <taxon>Thermoleophilales</taxon>
        <taxon>Thermoleophilaceae</taxon>
        <taxon>Thermoleophilum</taxon>
    </lineage>
</organism>
<feature type="transmembrane region" description="Helical" evidence="6">
    <location>
        <begin position="371"/>
        <end position="389"/>
    </location>
</feature>
<feature type="transmembrane region" description="Helical" evidence="6">
    <location>
        <begin position="317"/>
        <end position="339"/>
    </location>
</feature>
<evidence type="ECO:0000256" key="5">
    <source>
        <dbReference type="ARBA" id="ARBA00023136"/>
    </source>
</evidence>
<dbReference type="PROSITE" id="PS50156">
    <property type="entry name" value="SSD"/>
    <property type="match status" value="2"/>
</dbReference>
<feature type="transmembrane region" description="Helical" evidence="6">
    <location>
        <begin position="674"/>
        <end position="697"/>
    </location>
</feature>
<keyword evidence="5 6" id="KW-0472">Membrane</keyword>
<feature type="transmembrane region" description="Helical" evidence="6">
    <location>
        <begin position="275"/>
        <end position="305"/>
    </location>
</feature>
<dbReference type="PANTHER" id="PTHR33406:SF13">
    <property type="entry name" value="MEMBRANE PROTEIN YDFJ"/>
    <property type="match status" value="1"/>
</dbReference>
<dbReference type="OrthoDB" id="7051771at2"/>
<feature type="transmembrane region" description="Helical" evidence="6">
    <location>
        <begin position="638"/>
        <end position="662"/>
    </location>
</feature>
<dbReference type="SUPFAM" id="SSF82866">
    <property type="entry name" value="Multidrug efflux transporter AcrB transmembrane domain"/>
    <property type="match status" value="2"/>
</dbReference>
<feature type="transmembrane region" description="Helical" evidence="6">
    <location>
        <begin position="561"/>
        <end position="580"/>
    </location>
</feature>
<gene>
    <name evidence="8" type="ORF">SAMN02745716_0394</name>
</gene>
<keyword evidence="2" id="KW-1003">Cell membrane</keyword>
<comment type="subcellular location">
    <subcellularLocation>
        <location evidence="1">Cell membrane</location>
        <topology evidence="1">Multi-pass membrane protein</topology>
    </subcellularLocation>
</comment>
<dbReference type="AlphaFoldDB" id="A0A1H6FL13"/>
<evidence type="ECO:0000256" key="3">
    <source>
        <dbReference type="ARBA" id="ARBA00022692"/>
    </source>
</evidence>
<feature type="transmembrane region" description="Helical" evidence="6">
    <location>
        <begin position="189"/>
        <end position="206"/>
    </location>
</feature>
<dbReference type="Pfam" id="PF03176">
    <property type="entry name" value="MMPL"/>
    <property type="match status" value="2"/>
</dbReference>
<dbReference type="Proteomes" id="UP000222056">
    <property type="component" value="Unassembled WGS sequence"/>
</dbReference>
<proteinExistence type="predicted"/>
<dbReference type="Gene3D" id="1.20.1640.10">
    <property type="entry name" value="Multidrug efflux transporter AcrB transmembrane domain"/>
    <property type="match status" value="2"/>
</dbReference>
<reference evidence="9" key="1">
    <citation type="submission" date="2016-10" db="EMBL/GenBank/DDBJ databases">
        <authorList>
            <person name="Varghese N."/>
            <person name="Submissions S."/>
        </authorList>
    </citation>
    <scope>NUCLEOTIDE SEQUENCE [LARGE SCALE GENOMIC DNA]</scope>
    <source>
        <strain evidence="9">ATCC 35263</strain>
    </source>
</reference>
<evidence type="ECO:0000313" key="9">
    <source>
        <dbReference type="Proteomes" id="UP000222056"/>
    </source>
</evidence>